<dbReference type="InterPro" id="IPR011932">
    <property type="entry name" value="Recomb_XerD"/>
</dbReference>
<dbReference type="PANTHER" id="PTHR30349">
    <property type="entry name" value="PHAGE INTEGRASE-RELATED"/>
    <property type="match status" value="1"/>
</dbReference>
<feature type="active site" evidence="10">
    <location>
        <position position="280"/>
    </location>
</feature>
<dbReference type="GO" id="GO:0009037">
    <property type="term" value="F:tyrosine-based site-specific recombinase activity"/>
    <property type="evidence" value="ECO:0007669"/>
    <property type="project" value="UniProtKB-UniRule"/>
</dbReference>
<dbReference type="Gene3D" id="1.10.150.130">
    <property type="match status" value="1"/>
</dbReference>
<accession>A0A7C6A9C0</accession>
<evidence type="ECO:0000256" key="4">
    <source>
        <dbReference type="ARBA" id="ARBA00022618"/>
    </source>
</evidence>
<proteinExistence type="inferred from homology"/>
<dbReference type="PANTHER" id="PTHR30349:SF81">
    <property type="entry name" value="TYROSINE RECOMBINASE XERC"/>
    <property type="match status" value="1"/>
</dbReference>
<dbReference type="InterPro" id="IPR002104">
    <property type="entry name" value="Integrase_catalytic"/>
</dbReference>
<dbReference type="AlphaFoldDB" id="A0A7C6A9C0"/>
<dbReference type="HAMAP" id="MF_01808">
    <property type="entry name" value="Recomb_XerC_XerD"/>
    <property type="match status" value="1"/>
</dbReference>
<dbReference type="Pfam" id="PF00589">
    <property type="entry name" value="Phage_integrase"/>
    <property type="match status" value="1"/>
</dbReference>
<evidence type="ECO:0000256" key="5">
    <source>
        <dbReference type="ARBA" id="ARBA00022829"/>
    </source>
</evidence>
<name>A0A7C6A9C0_UNCW3</name>
<feature type="active site" evidence="10">
    <location>
        <position position="183"/>
    </location>
</feature>
<evidence type="ECO:0000256" key="3">
    <source>
        <dbReference type="ARBA" id="ARBA00022490"/>
    </source>
</evidence>
<feature type="domain" description="Core-binding (CB)" evidence="12">
    <location>
        <begin position="8"/>
        <end position="94"/>
    </location>
</feature>
<dbReference type="NCBIfam" id="NF001399">
    <property type="entry name" value="PRK00283.1"/>
    <property type="match status" value="1"/>
</dbReference>
<dbReference type="CDD" id="cd00798">
    <property type="entry name" value="INT_XerDC_C"/>
    <property type="match status" value="1"/>
</dbReference>
<evidence type="ECO:0000256" key="2">
    <source>
        <dbReference type="ARBA" id="ARBA00010450"/>
    </source>
</evidence>
<dbReference type="PROSITE" id="PS51900">
    <property type="entry name" value="CB"/>
    <property type="match status" value="1"/>
</dbReference>
<dbReference type="InterPro" id="IPR011010">
    <property type="entry name" value="DNA_brk_join_enz"/>
</dbReference>
<feature type="active site" description="O-(3'-phospho-DNA)-tyrosine intermediate" evidence="10">
    <location>
        <position position="289"/>
    </location>
</feature>
<comment type="function">
    <text evidence="10">Site-specific tyrosine recombinase, which acts by catalyzing the cutting and rejoining of the recombining DNA molecules. The XerC-XerD complex is essential to convert dimers of the bacterial chromosome into monomers to permit their segregation at cell division. It also contributes to the segregational stability of plasmids.</text>
</comment>
<sequence length="308" mass="35247">MKLTEPLFEIDPLLERFSNYLMIERSLTKSSVTSYVTDVKQFFSTYNKSKATNLAEIKTEDIRQYIAILNSLQLASSSVARKVSSLKMFFRFLVSENLIHSDPCEEVALPKVKKKLPTVLTVNEINQIIDSTQPTNTTRTFKDLRAWAMLETLYATGVRISELLSLRLNDISLAEGFVRVLGKGGKERIIPLGKLAIKAIKEYLQSARSKMLKGRSSEYLFLNNRGQKLSRMGFWKILQESLKKVRITKHVTPHTFRHSFATHLLEGGANLRAVQEMLGHSNIATTQIYTHLDRSYLKEVYKTFHPRS</sequence>
<feature type="active site" evidence="10">
    <location>
        <position position="159"/>
    </location>
</feature>
<keyword evidence="9 10" id="KW-0131">Cell cycle</keyword>
<dbReference type="InterPro" id="IPR050090">
    <property type="entry name" value="Tyrosine_recombinase_XerCD"/>
</dbReference>
<evidence type="ECO:0000313" key="13">
    <source>
        <dbReference type="EMBL" id="HHS51946.1"/>
    </source>
</evidence>
<dbReference type="InterPro" id="IPR044068">
    <property type="entry name" value="CB"/>
</dbReference>
<comment type="similarity">
    <text evidence="2">Belongs to the 'phage' integrase family. XerD subfamily.</text>
</comment>
<reference evidence="13" key="1">
    <citation type="journal article" date="2020" name="mSystems">
        <title>Genome- and Community-Level Interaction Insights into Carbon Utilization and Element Cycling Functions of Hydrothermarchaeota in Hydrothermal Sediment.</title>
        <authorList>
            <person name="Zhou Z."/>
            <person name="Liu Y."/>
            <person name="Xu W."/>
            <person name="Pan J."/>
            <person name="Luo Z.H."/>
            <person name="Li M."/>
        </authorList>
    </citation>
    <scope>NUCLEOTIDE SEQUENCE [LARGE SCALE GENOMIC DNA]</scope>
    <source>
        <strain evidence="13">SpSt-876</strain>
    </source>
</reference>
<dbReference type="InterPro" id="IPR010998">
    <property type="entry name" value="Integrase_recombinase_N"/>
</dbReference>
<organism evidence="13">
    <name type="scientific">candidate division WOR-3 bacterium</name>
    <dbReference type="NCBI Taxonomy" id="2052148"/>
    <lineage>
        <taxon>Bacteria</taxon>
        <taxon>Bacteria division WOR-3</taxon>
    </lineage>
</organism>
<feature type="active site" evidence="10">
    <location>
        <position position="254"/>
    </location>
</feature>
<keyword evidence="8 10" id="KW-0233">DNA recombination</keyword>
<evidence type="ECO:0000256" key="9">
    <source>
        <dbReference type="ARBA" id="ARBA00023306"/>
    </source>
</evidence>
<keyword evidence="6 10" id="KW-0229">DNA integration</keyword>
<dbReference type="NCBIfam" id="NF040815">
    <property type="entry name" value="recomb_XerA_Arch"/>
    <property type="match status" value="1"/>
</dbReference>
<evidence type="ECO:0000256" key="1">
    <source>
        <dbReference type="ARBA" id="ARBA00004496"/>
    </source>
</evidence>
<keyword evidence="3 10" id="KW-0963">Cytoplasm</keyword>
<dbReference type="Pfam" id="PF02899">
    <property type="entry name" value="Phage_int_SAM_1"/>
    <property type="match status" value="1"/>
</dbReference>
<dbReference type="InterPro" id="IPR023009">
    <property type="entry name" value="Tyrosine_recombinase_XerC/XerD"/>
</dbReference>
<comment type="subcellular location">
    <subcellularLocation>
        <location evidence="1 10">Cytoplasm</location>
    </subcellularLocation>
</comment>
<evidence type="ECO:0000256" key="10">
    <source>
        <dbReference type="HAMAP-Rule" id="MF_01808"/>
    </source>
</evidence>
<evidence type="ECO:0000256" key="8">
    <source>
        <dbReference type="ARBA" id="ARBA00023172"/>
    </source>
</evidence>
<feature type="domain" description="Tyr recombinase" evidence="11">
    <location>
        <begin position="115"/>
        <end position="302"/>
    </location>
</feature>
<comment type="subunit">
    <text evidence="10">Forms a cyclic heterotetrameric complex composed of two molecules of XerC and two molecules of XerD.</text>
</comment>
<dbReference type="NCBIfam" id="TIGR02225">
    <property type="entry name" value="recomb_XerD"/>
    <property type="match status" value="1"/>
</dbReference>
<dbReference type="GO" id="GO:0003677">
    <property type="term" value="F:DNA binding"/>
    <property type="evidence" value="ECO:0007669"/>
    <property type="project" value="UniProtKB-UniRule"/>
</dbReference>
<dbReference type="InterPro" id="IPR013762">
    <property type="entry name" value="Integrase-like_cat_sf"/>
</dbReference>
<gene>
    <name evidence="13" type="primary">xerD</name>
    <name evidence="10" type="synonym">xerC</name>
    <name evidence="13" type="ORF">ENW73_03630</name>
</gene>
<dbReference type="Gene3D" id="1.10.443.10">
    <property type="entry name" value="Intergrase catalytic core"/>
    <property type="match status" value="1"/>
</dbReference>
<dbReference type="GO" id="GO:0007059">
    <property type="term" value="P:chromosome segregation"/>
    <property type="evidence" value="ECO:0007669"/>
    <property type="project" value="UniProtKB-UniRule"/>
</dbReference>
<evidence type="ECO:0000259" key="12">
    <source>
        <dbReference type="PROSITE" id="PS51900"/>
    </source>
</evidence>
<evidence type="ECO:0000259" key="11">
    <source>
        <dbReference type="PROSITE" id="PS51898"/>
    </source>
</evidence>
<comment type="similarity">
    <text evidence="10">Belongs to the 'phage' integrase family. XerC subfamily.</text>
</comment>
<dbReference type="InterPro" id="IPR004107">
    <property type="entry name" value="Integrase_SAM-like_N"/>
</dbReference>
<dbReference type="GO" id="GO:0006313">
    <property type="term" value="P:DNA transposition"/>
    <property type="evidence" value="ECO:0007669"/>
    <property type="project" value="UniProtKB-UniRule"/>
</dbReference>
<protein>
    <recommendedName>
        <fullName evidence="10">Tyrosine recombinase XerC</fullName>
    </recommendedName>
</protein>
<dbReference type="SUPFAM" id="SSF56349">
    <property type="entry name" value="DNA breaking-rejoining enzymes"/>
    <property type="match status" value="1"/>
</dbReference>
<evidence type="ECO:0000256" key="7">
    <source>
        <dbReference type="ARBA" id="ARBA00023125"/>
    </source>
</evidence>
<keyword evidence="5 10" id="KW-0159">Chromosome partition</keyword>
<dbReference type="GO" id="GO:0005737">
    <property type="term" value="C:cytoplasm"/>
    <property type="evidence" value="ECO:0007669"/>
    <property type="project" value="UniProtKB-SubCell"/>
</dbReference>
<evidence type="ECO:0000256" key="6">
    <source>
        <dbReference type="ARBA" id="ARBA00022908"/>
    </source>
</evidence>
<dbReference type="PROSITE" id="PS51898">
    <property type="entry name" value="TYR_RECOMBINASE"/>
    <property type="match status" value="1"/>
</dbReference>
<dbReference type="GO" id="GO:0051301">
    <property type="term" value="P:cell division"/>
    <property type="evidence" value="ECO:0007669"/>
    <property type="project" value="UniProtKB-KW"/>
</dbReference>
<feature type="active site" evidence="10">
    <location>
        <position position="257"/>
    </location>
</feature>
<dbReference type="EMBL" id="DTLI01000094">
    <property type="protein sequence ID" value="HHS51946.1"/>
    <property type="molecule type" value="Genomic_DNA"/>
</dbReference>
<keyword evidence="7 10" id="KW-0238">DNA-binding</keyword>
<keyword evidence="4 10" id="KW-0132">Cell division</keyword>
<comment type="caution">
    <text evidence="13">The sequence shown here is derived from an EMBL/GenBank/DDBJ whole genome shotgun (WGS) entry which is preliminary data.</text>
</comment>